<dbReference type="PROSITE" id="PS50253">
    <property type="entry name" value="COX3"/>
    <property type="match status" value="1"/>
</dbReference>
<dbReference type="GO" id="GO:0019646">
    <property type="term" value="P:aerobic electron transport chain"/>
    <property type="evidence" value="ECO:0007669"/>
    <property type="project" value="InterPro"/>
</dbReference>
<comment type="caution">
    <text evidence="10">The sequence shown here is derived from an EMBL/GenBank/DDBJ whole genome shotgun (WGS) entry which is preliminary data.</text>
</comment>
<feature type="transmembrane region" description="Helical" evidence="8">
    <location>
        <begin position="141"/>
        <end position="165"/>
    </location>
</feature>
<dbReference type="PANTHER" id="PTHR11403">
    <property type="entry name" value="CYTOCHROME C OXIDASE SUBUNIT III"/>
    <property type="match status" value="1"/>
</dbReference>
<evidence type="ECO:0000256" key="7">
    <source>
        <dbReference type="SAM" id="MobiDB-lite"/>
    </source>
</evidence>
<proteinExistence type="inferred from homology"/>
<evidence type="ECO:0000256" key="1">
    <source>
        <dbReference type="ARBA" id="ARBA00004141"/>
    </source>
</evidence>
<dbReference type="PANTHER" id="PTHR11403:SF10">
    <property type="entry name" value="CYTOCHROME C OXIDASE"/>
    <property type="match status" value="1"/>
</dbReference>
<name>A0A0N0ZQ86_THESC</name>
<dbReference type="InterPro" id="IPR024791">
    <property type="entry name" value="Cyt_c/ubiquinol_Oxase_su3"/>
</dbReference>
<evidence type="ECO:0000259" key="9">
    <source>
        <dbReference type="PROSITE" id="PS50253"/>
    </source>
</evidence>
<dbReference type="InterPro" id="IPR000298">
    <property type="entry name" value="Cyt_c_oxidase-like_su3"/>
</dbReference>
<evidence type="ECO:0000256" key="4">
    <source>
        <dbReference type="ARBA" id="ARBA00022989"/>
    </source>
</evidence>
<protein>
    <submittedName>
        <fullName evidence="10">Cytochrome c oxidase subunit 3</fullName>
    </submittedName>
</protein>
<accession>A0A0N0ZQ86</accession>
<comment type="similarity">
    <text evidence="2 6">Belongs to the cytochrome c oxidase subunit 3 family.</text>
</comment>
<reference evidence="10 11" key="1">
    <citation type="submission" date="2015-09" db="EMBL/GenBank/DDBJ databases">
        <title>Draft genome sequence of Thermus scotoductus strain K1 isolated from a geothermal spring in Nagorno-Karabakh, Armenia.</title>
        <authorList>
            <person name="Saghatelyan A."/>
            <person name="Poghosyan L."/>
            <person name="Panosyan H."/>
            <person name="Birkeland N.-K."/>
        </authorList>
    </citation>
    <scope>NUCLEOTIDE SEQUENCE [LARGE SCALE GENOMIC DNA]</scope>
    <source>
        <strain evidence="10 11">K1</strain>
    </source>
</reference>
<sequence>MPKVEERPKLPPKGPPGRELGGGEGPEDAFSLPPGQVGLLVPLAAITSLFAALVSAYLVRMGLPDWQALPKPPLLWLNTLVLLLASLALERAARLEAWPQARPWALGGGLLGTGFILGQLLAWRLLLSLGYAPAGNPASAFFYLITALHGLHLLGGGLALAWVFVREGKGLRPCAWYWHYLLGVWLVLYALFLWT</sequence>
<comment type="subcellular location">
    <subcellularLocation>
        <location evidence="6">Cell membrane</location>
        <topology evidence="6">Multi-pass membrane protein</topology>
    </subcellularLocation>
    <subcellularLocation>
        <location evidence="1">Membrane</location>
        <topology evidence="1">Multi-pass membrane protein</topology>
    </subcellularLocation>
</comment>
<keyword evidence="3 6" id="KW-0812">Transmembrane</keyword>
<dbReference type="InterPro" id="IPR013833">
    <property type="entry name" value="Cyt_c_oxidase_su3_a-hlx"/>
</dbReference>
<feature type="transmembrane region" description="Helical" evidence="8">
    <location>
        <begin position="104"/>
        <end position="126"/>
    </location>
</feature>
<keyword evidence="4 8" id="KW-1133">Transmembrane helix</keyword>
<evidence type="ECO:0000313" key="10">
    <source>
        <dbReference type="EMBL" id="KPD32654.1"/>
    </source>
</evidence>
<keyword evidence="5 8" id="KW-0472">Membrane</keyword>
<feature type="transmembrane region" description="Helical" evidence="8">
    <location>
        <begin position="37"/>
        <end position="59"/>
    </location>
</feature>
<dbReference type="Gene3D" id="1.20.120.80">
    <property type="entry name" value="Cytochrome c oxidase, subunit III, four-helix bundle"/>
    <property type="match status" value="1"/>
</dbReference>
<dbReference type="AlphaFoldDB" id="A0A0N0ZQ86"/>
<evidence type="ECO:0000256" key="3">
    <source>
        <dbReference type="ARBA" id="ARBA00022692"/>
    </source>
</evidence>
<evidence type="ECO:0000256" key="5">
    <source>
        <dbReference type="ARBA" id="ARBA00023136"/>
    </source>
</evidence>
<dbReference type="GO" id="GO:0004129">
    <property type="term" value="F:cytochrome-c oxidase activity"/>
    <property type="evidence" value="ECO:0007669"/>
    <property type="project" value="InterPro"/>
</dbReference>
<organism evidence="10 11">
    <name type="scientific">Thermus scotoductus</name>
    <dbReference type="NCBI Taxonomy" id="37636"/>
    <lineage>
        <taxon>Bacteria</taxon>
        <taxon>Thermotogati</taxon>
        <taxon>Deinococcota</taxon>
        <taxon>Deinococci</taxon>
        <taxon>Thermales</taxon>
        <taxon>Thermaceae</taxon>
        <taxon>Thermus</taxon>
    </lineage>
</organism>
<gene>
    <name evidence="10" type="ORF">AN926_01965</name>
</gene>
<feature type="region of interest" description="Disordered" evidence="7">
    <location>
        <begin position="1"/>
        <end position="27"/>
    </location>
</feature>
<evidence type="ECO:0000256" key="2">
    <source>
        <dbReference type="ARBA" id="ARBA00010581"/>
    </source>
</evidence>
<dbReference type="SUPFAM" id="SSF81452">
    <property type="entry name" value="Cytochrome c oxidase subunit III-like"/>
    <property type="match status" value="1"/>
</dbReference>
<evidence type="ECO:0000256" key="8">
    <source>
        <dbReference type="SAM" id="Phobius"/>
    </source>
</evidence>
<dbReference type="EMBL" id="LJJR01000005">
    <property type="protein sequence ID" value="KPD32654.1"/>
    <property type="molecule type" value="Genomic_DNA"/>
</dbReference>
<evidence type="ECO:0000256" key="6">
    <source>
        <dbReference type="RuleBase" id="RU003376"/>
    </source>
</evidence>
<feature type="transmembrane region" description="Helical" evidence="8">
    <location>
        <begin position="74"/>
        <end position="92"/>
    </location>
</feature>
<feature type="domain" description="Heme-copper oxidase subunit III family profile" evidence="9">
    <location>
        <begin position="36"/>
        <end position="195"/>
    </location>
</feature>
<dbReference type="GO" id="GO:0005886">
    <property type="term" value="C:plasma membrane"/>
    <property type="evidence" value="ECO:0007669"/>
    <property type="project" value="UniProtKB-SubCell"/>
</dbReference>
<evidence type="ECO:0000313" key="11">
    <source>
        <dbReference type="Proteomes" id="UP000053099"/>
    </source>
</evidence>
<dbReference type="Proteomes" id="UP000053099">
    <property type="component" value="Unassembled WGS sequence"/>
</dbReference>
<dbReference type="InterPro" id="IPR035973">
    <property type="entry name" value="Cyt_c_oxidase_su3-like_sf"/>
</dbReference>
<dbReference type="PATRIC" id="fig|37636.3.peg.2010"/>
<feature type="transmembrane region" description="Helical" evidence="8">
    <location>
        <begin position="177"/>
        <end position="194"/>
    </location>
</feature>